<dbReference type="PANTHER" id="PTHR30055">
    <property type="entry name" value="HTH-TYPE TRANSCRIPTIONAL REGULATOR RUTR"/>
    <property type="match status" value="1"/>
</dbReference>
<evidence type="ECO:0000259" key="6">
    <source>
        <dbReference type="PROSITE" id="PS50977"/>
    </source>
</evidence>
<evidence type="ECO:0000256" key="1">
    <source>
        <dbReference type="ARBA" id="ARBA00023015"/>
    </source>
</evidence>
<dbReference type="InterPro" id="IPR036271">
    <property type="entry name" value="Tet_transcr_reg_TetR-rel_C_sf"/>
</dbReference>
<organism evidence="7 8">
    <name type="scientific">Zymomonas mobilis subsp. mobilis (strain ATCC 10988 / DSM 424 / LMG 404 / NCIMB 8938 / NRRL B-806 / ZM1)</name>
    <dbReference type="NCBI Taxonomy" id="555217"/>
    <lineage>
        <taxon>Bacteria</taxon>
        <taxon>Pseudomonadati</taxon>
        <taxon>Pseudomonadota</taxon>
        <taxon>Alphaproteobacteria</taxon>
        <taxon>Sphingomonadales</taxon>
        <taxon>Zymomonadaceae</taxon>
        <taxon>Zymomonas</taxon>
    </lineage>
</organism>
<dbReference type="InterPro" id="IPR050109">
    <property type="entry name" value="HTH-type_TetR-like_transc_reg"/>
</dbReference>
<dbReference type="PROSITE" id="PS50977">
    <property type="entry name" value="HTH_TETR_2"/>
    <property type="match status" value="1"/>
</dbReference>
<dbReference type="PANTHER" id="PTHR30055:SF234">
    <property type="entry name" value="HTH-TYPE TRANSCRIPTIONAL REGULATOR BETI"/>
    <property type="match status" value="1"/>
</dbReference>
<evidence type="ECO:0000313" key="8">
    <source>
        <dbReference type="Proteomes" id="UP000001494"/>
    </source>
</evidence>
<keyword evidence="3" id="KW-0804">Transcription</keyword>
<reference evidence="7 8" key="1">
    <citation type="journal article" date="2011" name="J. Bacteriol.">
        <title>Genome sequence of the ethanol-producing Zymomonas mobilis subsp. mobilis lectotype strain ATCC 10988.</title>
        <authorList>
            <person name="Pappas K.M."/>
            <person name="Kouvelis V.N."/>
            <person name="Saunders E."/>
            <person name="Brettin T.S."/>
            <person name="Bruce D."/>
            <person name="Detter C."/>
            <person name="Balakireva M."/>
            <person name="Han C.S."/>
            <person name="Savvakis G."/>
            <person name="Kyrpides N.C."/>
            <person name="Typas M.A."/>
        </authorList>
    </citation>
    <scope>NUCLEOTIDE SEQUENCE [LARGE SCALE GENOMIC DNA]</scope>
    <source>
        <strain evidence="8">ATCC 10988 / DSM 424 / CCUG 17860 / LMG 404 / NCIMB 8938 / NRRL B-806 / ZM1</strain>
    </source>
</reference>
<evidence type="ECO:0000313" key="7">
    <source>
        <dbReference type="EMBL" id="AEH62676.1"/>
    </source>
</evidence>
<feature type="DNA-binding region" description="H-T-H motif" evidence="4">
    <location>
        <begin position="47"/>
        <end position="66"/>
    </location>
</feature>
<dbReference type="GeneID" id="79904496"/>
<evidence type="ECO:0000256" key="4">
    <source>
        <dbReference type="PROSITE-ProRule" id="PRU00335"/>
    </source>
</evidence>
<dbReference type="SMR" id="A0A0H3FY84"/>
<dbReference type="PRINTS" id="PR00455">
    <property type="entry name" value="HTHTETR"/>
</dbReference>
<dbReference type="HOGENOM" id="CLU_069356_27_0_5"/>
<dbReference type="FunFam" id="1.10.10.60:FF:000141">
    <property type="entry name" value="TetR family transcriptional regulator"/>
    <property type="match status" value="1"/>
</dbReference>
<dbReference type="Proteomes" id="UP000001494">
    <property type="component" value="Chromosome"/>
</dbReference>
<dbReference type="Pfam" id="PF00440">
    <property type="entry name" value="TetR_N"/>
    <property type="match status" value="1"/>
</dbReference>
<dbReference type="GO" id="GO:0003700">
    <property type="term" value="F:DNA-binding transcription factor activity"/>
    <property type="evidence" value="ECO:0007669"/>
    <property type="project" value="TreeGrafter"/>
</dbReference>
<dbReference type="GO" id="GO:0000976">
    <property type="term" value="F:transcription cis-regulatory region binding"/>
    <property type="evidence" value="ECO:0007669"/>
    <property type="project" value="TreeGrafter"/>
</dbReference>
<proteinExistence type="predicted"/>
<dbReference type="OrthoDB" id="7186128at2"/>
<dbReference type="InterPro" id="IPR039536">
    <property type="entry name" value="TetR_C_Proteobacteria"/>
</dbReference>
<name>A0A0H3FY84_ZYMMA</name>
<dbReference type="SUPFAM" id="SSF46689">
    <property type="entry name" value="Homeodomain-like"/>
    <property type="match status" value="1"/>
</dbReference>
<dbReference type="EMBL" id="CP002850">
    <property type="protein sequence ID" value="AEH62676.1"/>
    <property type="molecule type" value="Genomic_DNA"/>
</dbReference>
<dbReference type="Pfam" id="PF14246">
    <property type="entry name" value="TetR_C_7"/>
    <property type="match status" value="1"/>
</dbReference>
<dbReference type="eggNOG" id="COG1309">
    <property type="taxonomic scope" value="Bacteria"/>
</dbReference>
<protein>
    <submittedName>
        <fullName evidence="7">Transcriptional regulator, TetR family</fullName>
    </submittedName>
</protein>
<dbReference type="KEGG" id="zmm:Zmob_0839"/>
<evidence type="ECO:0000256" key="3">
    <source>
        <dbReference type="ARBA" id="ARBA00023163"/>
    </source>
</evidence>
<sequence length="215" mass="24873">MTPDQSDKSASKRHVGRPPQLDEKKRCALILKAAATVLQTHGYDGSSMDRVASQAGMSKKTVYQMFPSKKILFTKLLEDRLFSIEWPEEKICEDPEEHLYSLLIAIAQTILRPDRVCLLRILTVEHKSEEMRHIFSDILQGHTEDNLTRWFSEQQDKGRYHISDPIKYADIIFNMTVGSLLLDRLFGLEKRPVEDNFRDAISIFLRGIRINPENE</sequence>
<gene>
    <name evidence="7" type="ordered locus">Zmob_0839</name>
</gene>
<evidence type="ECO:0000256" key="2">
    <source>
        <dbReference type="ARBA" id="ARBA00023125"/>
    </source>
</evidence>
<dbReference type="InterPro" id="IPR001647">
    <property type="entry name" value="HTH_TetR"/>
</dbReference>
<evidence type="ECO:0000256" key="5">
    <source>
        <dbReference type="SAM" id="MobiDB-lite"/>
    </source>
</evidence>
<dbReference type="InterPro" id="IPR009057">
    <property type="entry name" value="Homeodomain-like_sf"/>
</dbReference>
<keyword evidence="1" id="KW-0805">Transcription regulation</keyword>
<keyword evidence="2 4" id="KW-0238">DNA-binding</keyword>
<feature type="region of interest" description="Disordered" evidence="5">
    <location>
        <begin position="1"/>
        <end position="21"/>
    </location>
</feature>
<feature type="compositionally biased region" description="Basic and acidic residues" evidence="5">
    <location>
        <begin position="1"/>
        <end position="10"/>
    </location>
</feature>
<dbReference type="AlphaFoldDB" id="A0A0H3FY84"/>
<dbReference type="Gene3D" id="1.10.357.10">
    <property type="entry name" value="Tetracycline Repressor, domain 2"/>
    <property type="match status" value="1"/>
</dbReference>
<dbReference type="RefSeq" id="WP_011240221.1">
    <property type="nucleotide sequence ID" value="NC_017262.1"/>
</dbReference>
<dbReference type="SUPFAM" id="SSF48498">
    <property type="entry name" value="Tetracyclin repressor-like, C-terminal domain"/>
    <property type="match status" value="1"/>
</dbReference>
<feature type="domain" description="HTH tetR-type" evidence="6">
    <location>
        <begin position="24"/>
        <end position="84"/>
    </location>
</feature>
<accession>A0A0H3FY84</accession>